<comment type="caution">
    <text evidence="2">The sequence shown here is derived from an EMBL/GenBank/DDBJ whole genome shotgun (WGS) entry which is preliminary data.</text>
</comment>
<organism evidence="2 3">
    <name type="scientific">Eleusine coracana subsp. coracana</name>
    <dbReference type="NCBI Taxonomy" id="191504"/>
    <lineage>
        <taxon>Eukaryota</taxon>
        <taxon>Viridiplantae</taxon>
        <taxon>Streptophyta</taxon>
        <taxon>Embryophyta</taxon>
        <taxon>Tracheophyta</taxon>
        <taxon>Spermatophyta</taxon>
        <taxon>Magnoliopsida</taxon>
        <taxon>Liliopsida</taxon>
        <taxon>Poales</taxon>
        <taxon>Poaceae</taxon>
        <taxon>PACMAD clade</taxon>
        <taxon>Chloridoideae</taxon>
        <taxon>Cynodonteae</taxon>
        <taxon>Eleusininae</taxon>
        <taxon>Eleusine</taxon>
    </lineage>
</organism>
<feature type="compositionally biased region" description="Low complexity" evidence="1">
    <location>
        <begin position="61"/>
        <end position="71"/>
    </location>
</feature>
<reference evidence="2" key="2">
    <citation type="submission" date="2021-12" db="EMBL/GenBank/DDBJ databases">
        <title>Resequencing data analysis of finger millet.</title>
        <authorList>
            <person name="Hatakeyama M."/>
            <person name="Aluri S."/>
            <person name="Balachadran M.T."/>
            <person name="Sivarajan S.R."/>
            <person name="Poveda L."/>
            <person name="Shimizu-Inatsugi R."/>
            <person name="Schlapbach R."/>
            <person name="Sreeman S.M."/>
            <person name="Shimizu K.K."/>
        </authorList>
    </citation>
    <scope>NUCLEOTIDE SEQUENCE</scope>
</reference>
<dbReference type="PANTHER" id="PTHR33085">
    <property type="entry name" value="OS12G0113100 PROTEIN-RELATED"/>
    <property type="match status" value="1"/>
</dbReference>
<reference evidence="2" key="1">
    <citation type="journal article" date="2018" name="DNA Res.">
        <title>Multiple hybrid de novo genome assembly of finger millet, an orphan allotetraploid crop.</title>
        <authorList>
            <person name="Hatakeyama M."/>
            <person name="Aluri S."/>
            <person name="Balachadran M.T."/>
            <person name="Sivarajan S.R."/>
            <person name="Patrignani A."/>
            <person name="Gruter S."/>
            <person name="Poveda L."/>
            <person name="Shimizu-Inatsugi R."/>
            <person name="Baeten J."/>
            <person name="Francoijs K.J."/>
            <person name="Nataraja K.N."/>
            <person name="Reddy Y.A.N."/>
            <person name="Phadnis S."/>
            <person name="Ravikumar R.L."/>
            <person name="Schlapbach R."/>
            <person name="Sreeman S.M."/>
            <person name="Shimizu K.K."/>
        </authorList>
    </citation>
    <scope>NUCLEOTIDE SEQUENCE</scope>
</reference>
<dbReference type="AlphaFoldDB" id="A0AAV5EA03"/>
<proteinExistence type="predicted"/>
<keyword evidence="3" id="KW-1185">Reference proteome</keyword>
<protein>
    <submittedName>
        <fullName evidence="2">Uncharacterized protein</fullName>
    </submittedName>
</protein>
<sequence length="379" mass="42457">MDRYLYFASACRNLGYGSTLSLAELRRDEREHDGSLAVVLEVLKRIHHGFFVDDGRRSRTSGRSSPESGGRAAKRPVPTPKRHLYLLLEDWESGYSIRKLDVDDFDNTDGGDSDWPPKRFTEPPVARMEAVHDRFNLNFVSHGTKIYGMQSGDASPAIPAFDTHTLGLTICPWPSCHGGYPFFVSVAGKLFLAEYLGDPPPHGSTNKTPWTSWTTMTARPPFYTSKVICYALHPDGRAAAASTTGKSLPRDGTGFLCSCDVVVPADAADADVTSPPGWKLGVDRVFRKEPQLHLGAKLVYTGGDGRFCLVESLVQRDDEHMFREDRYPRRRVLRVTTFGLRFSKNGELRTMLRGARSCSRMYNRCHGFWDPVDPTAFWL</sequence>
<dbReference type="Pfam" id="PF07893">
    <property type="entry name" value="DUF1668"/>
    <property type="match status" value="2"/>
</dbReference>
<evidence type="ECO:0000256" key="1">
    <source>
        <dbReference type="SAM" id="MobiDB-lite"/>
    </source>
</evidence>
<evidence type="ECO:0000313" key="3">
    <source>
        <dbReference type="Proteomes" id="UP001054889"/>
    </source>
</evidence>
<name>A0AAV5EA03_ELECO</name>
<accession>A0AAV5EA03</accession>
<dbReference type="PANTHER" id="PTHR33085:SF50">
    <property type="entry name" value="DUF1618 DOMAIN-CONTAINING PROTEIN"/>
    <property type="match status" value="1"/>
</dbReference>
<feature type="region of interest" description="Disordered" evidence="1">
    <location>
        <begin position="54"/>
        <end position="77"/>
    </location>
</feature>
<dbReference type="InterPro" id="IPR012871">
    <property type="entry name" value="DUF1668_ORYSA"/>
</dbReference>
<dbReference type="Proteomes" id="UP001054889">
    <property type="component" value="Unassembled WGS sequence"/>
</dbReference>
<gene>
    <name evidence="2" type="primary">gb06658</name>
    <name evidence="2" type="ORF">PR202_gb06658</name>
</gene>
<evidence type="ECO:0000313" key="2">
    <source>
        <dbReference type="EMBL" id="GJN19385.1"/>
    </source>
</evidence>
<dbReference type="EMBL" id="BQKI01000074">
    <property type="protein sequence ID" value="GJN19385.1"/>
    <property type="molecule type" value="Genomic_DNA"/>
</dbReference>